<sequence>MAAGSSTFTWAHALQLHSNLSPFGSPVPSTHPAFAKVRPVSWKRINVAGLLVTLYGLQELPSDVREVACLWLLHGRGDTQDSMAYTAAGLLDTWWSRRQPGQKHLICVCIDQRNHGSRMVDNLANISWKQGNPTHGMDMFSTYSGTASDVAHLLDHLPSYLPFTITDNYCGGVSLGGHATWQILLSEPRIKAGMVVVGCPDYVRLMADRAIRSKLSSTLDSDPPGSNFLGSEDFPPALISAVEANDPAGLLLSELDVATSNAHLHMPTESEQKRLREILFGRLADKKIVCLSGGKDRLVPYACGEPFLTWLKKAVDPKDGWAKDLGIELVDFVDPEGRHEFTRPMRDVAETWLCELLSGEKEHPAVTGRQSKI</sequence>
<dbReference type="Proteomes" id="UP000799436">
    <property type="component" value="Unassembled WGS sequence"/>
</dbReference>
<dbReference type="InterPro" id="IPR029058">
    <property type="entry name" value="AB_hydrolase_fold"/>
</dbReference>
<reference evidence="1" key="1">
    <citation type="journal article" date="2020" name="Stud. Mycol.">
        <title>101 Dothideomycetes genomes: a test case for predicting lifestyles and emergence of pathogens.</title>
        <authorList>
            <person name="Haridas S."/>
            <person name="Albert R."/>
            <person name="Binder M."/>
            <person name="Bloem J."/>
            <person name="Labutti K."/>
            <person name="Salamov A."/>
            <person name="Andreopoulos B."/>
            <person name="Baker S."/>
            <person name="Barry K."/>
            <person name="Bills G."/>
            <person name="Bluhm B."/>
            <person name="Cannon C."/>
            <person name="Castanera R."/>
            <person name="Culley D."/>
            <person name="Daum C."/>
            <person name="Ezra D."/>
            <person name="Gonzalez J."/>
            <person name="Henrissat B."/>
            <person name="Kuo A."/>
            <person name="Liang C."/>
            <person name="Lipzen A."/>
            <person name="Lutzoni F."/>
            <person name="Magnuson J."/>
            <person name="Mondo S."/>
            <person name="Nolan M."/>
            <person name="Ohm R."/>
            <person name="Pangilinan J."/>
            <person name="Park H.-J."/>
            <person name="Ramirez L."/>
            <person name="Alfaro M."/>
            <person name="Sun H."/>
            <person name="Tritt A."/>
            <person name="Yoshinaga Y."/>
            <person name="Zwiers L.-H."/>
            <person name="Turgeon B."/>
            <person name="Goodwin S."/>
            <person name="Spatafora J."/>
            <person name="Crous P."/>
            <person name="Grigoriev I."/>
        </authorList>
    </citation>
    <scope>NUCLEOTIDE SEQUENCE</scope>
    <source>
        <strain evidence="1">CBS 116005</strain>
    </source>
</reference>
<gene>
    <name evidence="1" type="ORF">EJ03DRAFT_106744</name>
</gene>
<keyword evidence="2" id="KW-1185">Reference proteome</keyword>
<protein>
    <recommendedName>
        <fullName evidence="3">Alpha/beta-hydrolase</fullName>
    </recommendedName>
</protein>
<evidence type="ECO:0000313" key="2">
    <source>
        <dbReference type="Proteomes" id="UP000799436"/>
    </source>
</evidence>
<dbReference type="Gene3D" id="3.40.50.1820">
    <property type="entry name" value="alpha/beta hydrolase"/>
    <property type="match status" value="1"/>
</dbReference>
<dbReference type="PANTHER" id="PTHR47381:SF3">
    <property type="entry name" value="ALPHA_BETA-HYDROLASES SUPERFAMILY PROTEIN"/>
    <property type="match status" value="1"/>
</dbReference>
<accession>A0A6G1L8Y8</accession>
<dbReference type="EMBL" id="ML995837">
    <property type="protein sequence ID" value="KAF2769100.1"/>
    <property type="molecule type" value="Genomic_DNA"/>
</dbReference>
<dbReference type="SUPFAM" id="SSF53474">
    <property type="entry name" value="alpha/beta-Hydrolases"/>
    <property type="match status" value="1"/>
</dbReference>
<evidence type="ECO:0000313" key="1">
    <source>
        <dbReference type="EMBL" id="KAF2769100.1"/>
    </source>
</evidence>
<name>A0A6G1L8Y8_9PEZI</name>
<proteinExistence type="predicted"/>
<dbReference type="AlphaFoldDB" id="A0A6G1L8Y8"/>
<organism evidence="1 2">
    <name type="scientific">Teratosphaeria nubilosa</name>
    <dbReference type="NCBI Taxonomy" id="161662"/>
    <lineage>
        <taxon>Eukaryota</taxon>
        <taxon>Fungi</taxon>
        <taxon>Dikarya</taxon>
        <taxon>Ascomycota</taxon>
        <taxon>Pezizomycotina</taxon>
        <taxon>Dothideomycetes</taxon>
        <taxon>Dothideomycetidae</taxon>
        <taxon>Mycosphaerellales</taxon>
        <taxon>Teratosphaeriaceae</taxon>
        <taxon>Teratosphaeria</taxon>
    </lineage>
</organism>
<evidence type="ECO:0008006" key="3">
    <source>
        <dbReference type="Google" id="ProtNLM"/>
    </source>
</evidence>
<dbReference type="PANTHER" id="PTHR47381">
    <property type="entry name" value="ALPHA/BETA-HYDROLASES SUPERFAMILY PROTEIN"/>
    <property type="match status" value="1"/>
</dbReference>
<dbReference type="OrthoDB" id="2152248at2759"/>